<dbReference type="AlphaFoldDB" id="C0PAC1"/>
<reference evidence="1" key="1">
    <citation type="journal article" date="2009" name="PLoS Genet.">
        <title>Sequencing, mapping, and analysis of 27,455 maize full-length cDNAs.</title>
        <authorList>
            <person name="Soderlund C."/>
            <person name="Descour A."/>
            <person name="Kudrna D."/>
            <person name="Bomhoff M."/>
            <person name="Boyd L."/>
            <person name="Currie J."/>
            <person name="Angelova A."/>
            <person name="Collura K."/>
            <person name="Wissotski M."/>
            <person name="Ashley E."/>
            <person name="Morrow D."/>
            <person name="Fernandes J."/>
            <person name="Walbot V."/>
            <person name="Yu Y."/>
        </authorList>
    </citation>
    <scope>NUCLEOTIDE SEQUENCE</scope>
    <source>
        <strain evidence="1">B73</strain>
    </source>
</reference>
<reference evidence="1" key="2">
    <citation type="submission" date="2012-06" db="EMBL/GenBank/DDBJ databases">
        <authorList>
            <person name="Yu Y."/>
            <person name="Currie J."/>
            <person name="Lomeli R."/>
            <person name="Angelova A."/>
            <person name="Collura K."/>
            <person name="Wissotski M."/>
            <person name="Campos D."/>
            <person name="Kudrna D."/>
            <person name="Golser W."/>
            <person name="Ashely E."/>
            <person name="Descour A."/>
            <person name="Fernandes J."/>
            <person name="Soderlund C."/>
            <person name="Walbot V."/>
        </authorList>
    </citation>
    <scope>NUCLEOTIDE SEQUENCE</scope>
    <source>
        <strain evidence="1">B73</strain>
    </source>
</reference>
<sequence length="31" mass="3289">MARATPAALFIHSWCSSSGLLSATMPAPAWR</sequence>
<name>C0PAC1_MAIZE</name>
<proteinExistence type="evidence at transcript level"/>
<accession>C0PAC1</accession>
<organism evidence="1">
    <name type="scientific">Zea mays</name>
    <name type="common">Maize</name>
    <dbReference type="NCBI Taxonomy" id="4577"/>
    <lineage>
        <taxon>Eukaryota</taxon>
        <taxon>Viridiplantae</taxon>
        <taxon>Streptophyta</taxon>
        <taxon>Embryophyta</taxon>
        <taxon>Tracheophyta</taxon>
        <taxon>Spermatophyta</taxon>
        <taxon>Magnoliopsida</taxon>
        <taxon>Liliopsida</taxon>
        <taxon>Poales</taxon>
        <taxon>Poaceae</taxon>
        <taxon>PACMAD clade</taxon>
        <taxon>Panicoideae</taxon>
        <taxon>Andropogonodae</taxon>
        <taxon>Andropogoneae</taxon>
        <taxon>Tripsacinae</taxon>
        <taxon>Zea</taxon>
    </lineage>
</organism>
<protein>
    <submittedName>
        <fullName evidence="1">Uncharacterized protein</fullName>
    </submittedName>
</protein>
<dbReference type="EMBL" id="BT065240">
    <property type="protein sequence ID" value="ACN31116.1"/>
    <property type="molecule type" value="mRNA"/>
</dbReference>
<evidence type="ECO:0000313" key="1">
    <source>
        <dbReference type="EMBL" id="ACN31116.1"/>
    </source>
</evidence>